<feature type="domain" description="Smr" evidence="1">
    <location>
        <begin position="104"/>
        <end position="190"/>
    </location>
</feature>
<dbReference type="Gene3D" id="3.30.1370.110">
    <property type="match status" value="1"/>
</dbReference>
<dbReference type="PROSITE" id="PS50828">
    <property type="entry name" value="SMR"/>
    <property type="match status" value="1"/>
</dbReference>
<reference evidence="2 3" key="1">
    <citation type="submission" date="2017-08" db="EMBL/GenBank/DDBJ databases">
        <title>Infants hospitalized years apart are colonized by the same room-sourced microbial strains.</title>
        <authorList>
            <person name="Brooks B."/>
            <person name="Olm M.R."/>
            <person name="Firek B.A."/>
            <person name="Baker R."/>
            <person name="Thomas B.C."/>
            <person name="Morowitz M.J."/>
            <person name="Banfield J.F."/>
        </authorList>
    </citation>
    <scope>NUCLEOTIDE SEQUENCE [LARGE SCALE GENOMIC DNA]</scope>
    <source>
        <strain evidence="2">S2_018_000_R2_104</strain>
    </source>
</reference>
<dbReference type="SUPFAM" id="SSF160443">
    <property type="entry name" value="SMR domain-like"/>
    <property type="match status" value="1"/>
</dbReference>
<evidence type="ECO:0000313" key="3">
    <source>
        <dbReference type="Proteomes" id="UP000249557"/>
    </source>
</evidence>
<comment type="caution">
    <text evidence="2">The sequence shown here is derived from an EMBL/GenBank/DDBJ whole genome shotgun (WGS) entry which is preliminary data.</text>
</comment>
<dbReference type="EMBL" id="QFNK01000149">
    <property type="protein sequence ID" value="PZO85397.1"/>
    <property type="molecule type" value="Genomic_DNA"/>
</dbReference>
<proteinExistence type="predicted"/>
<protein>
    <submittedName>
        <fullName evidence="2">DNA mismatch repair protein MutS</fullName>
    </submittedName>
</protein>
<dbReference type="PANTHER" id="PTHR35562">
    <property type="entry name" value="DNA ENDONUCLEASE SMRA-RELATED"/>
    <property type="match status" value="1"/>
</dbReference>
<dbReference type="InterPro" id="IPR036063">
    <property type="entry name" value="Smr_dom_sf"/>
</dbReference>
<dbReference type="InterPro" id="IPR002625">
    <property type="entry name" value="Smr_dom"/>
</dbReference>
<name>A0A2W4ZWE7_9BACT</name>
<sequence>MVKKTDKAGKGKRSLSAPDFRLWHAFTRDIEPLSDVTRAEMDALLKDLDGGALPPAPSAPAFETVSIPLPDTRKVRQSAPQEPQLDARTEARLRRGKMPIEATLDLHGYNQEQAHVQLNRFVMDSYRLGRRCVLVITGKGSRSGGDVPAGVLKQKLPLWLSLPPLRDVTLKVFPAVQRDGGTGASYIYLKRQREPQP</sequence>
<dbReference type="PANTHER" id="PTHR35562:SF2">
    <property type="entry name" value="DNA ENDONUCLEASE SMRA-RELATED"/>
    <property type="match status" value="1"/>
</dbReference>
<gene>
    <name evidence="2" type="ORF">DI626_07500</name>
</gene>
<evidence type="ECO:0000313" key="2">
    <source>
        <dbReference type="EMBL" id="PZO85397.1"/>
    </source>
</evidence>
<accession>A0A2W4ZWE7</accession>
<evidence type="ECO:0000259" key="1">
    <source>
        <dbReference type="PROSITE" id="PS50828"/>
    </source>
</evidence>
<dbReference type="AlphaFoldDB" id="A0A2W4ZWE7"/>
<dbReference type="SMART" id="SM00463">
    <property type="entry name" value="SMR"/>
    <property type="match status" value="1"/>
</dbReference>
<dbReference type="Pfam" id="PF01713">
    <property type="entry name" value="Smr"/>
    <property type="match status" value="1"/>
</dbReference>
<dbReference type="Proteomes" id="UP000249557">
    <property type="component" value="Unassembled WGS sequence"/>
</dbReference>
<organism evidence="2 3">
    <name type="scientific">Micavibrio aeruginosavorus</name>
    <dbReference type="NCBI Taxonomy" id="349221"/>
    <lineage>
        <taxon>Bacteria</taxon>
        <taxon>Pseudomonadati</taxon>
        <taxon>Bdellovibrionota</taxon>
        <taxon>Bdellovibrionia</taxon>
        <taxon>Bdellovibrionales</taxon>
        <taxon>Pseudobdellovibrionaceae</taxon>
        <taxon>Micavibrio</taxon>
    </lineage>
</organism>